<evidence type="ECO:0000313" key="2">
    <source>
        <dbReference type="Proteomes" id="UP000193467"/>
    </source>
</evidence>
<organism evidence="1 2">
    <name type="scientific">Leucosporidium creatinivorum</name>
    <dbReference type="NCBI Taxonomy" id="106004"/>
    <lineage>
        <taxon>Eukaryota</taxon>
        <taxon>Fungi</taxon>
        <taxon>Dikarya</taxon>
        <taxon>Basidiomycota</taxon>
        <taxon>Pucciniomycotina</taxon>
        <taxon>Microbotryomycetes</taxon>
        <taxon>Leucosporidiales</taxon>
        <taxon>Leucosporidium</taxon>
    </lineage>
</organism>
<gene>
    <name evidence="1" type="ORF">BCR35DRAFT_335231</name>
</gene>
<keyword evidence="2" id="KW-1185">Reference proteome</keyword>
<accession>A0A1Y2DFE0</accession>
<dbReference type="AlphaFoldDB" id="A0A1Y2DFE0"/>
<dbReference type="EMBL" id="MCGR01000080">
    <property type="protein sequence ID" value="ORY57992.1"/>
    <property type="molecule type" value="Genomic_DNA"/>
</dbReference>
<sequence>MTNDNLQAIDSRAARASSSPSSAHALILEARRAFHFTLNAEHQDWKHHKIACKAHRKAFSALDERALANPKEAALVPELEGFSNEMVTELGTSFCGPPSTLATRPRGITRIELVTLEDYRNQDPSAVMPSLKDFEARGSAKVKATGMAKAFVILHGVDPASDRKSLIRRDLTAAIGSYPWDASNIKINDNWASTFRTAINGPKKYSVEQLLVLDLLASEGMKSTLEILNWTFEETVSSVVNEDK</sequence>
<dbReference type="Proteomes" id="UP000193467">
    <property type="component" value="Unassembled WGS sequence"/>
</dbReference>
<name>A0A1Y2DFE0_9BASI</name>
<reference evidence="1 2" key="1">
    <citation type="submission" date="2016-07" db="EMBL/GenBank/DDBJ databases">
        <title>Pervasive Adenine N6-methylation of Active Genes in Fungi.</title>
        <authorList>
            <consortium name="DOE Joint Genome Institute"/>
            <person name="Mondo S.J."/>
            <person name="Dannebaum R.O."/>
            <person name="Kuo R.C."/>
            <person name="Labutti K."/>
            <person name="Haridas S."/>
            <person name="Kuo A."/>
            <person name="Salamov A."/>
            <person name="Ahrendt S.R."/>
            <person name="Lipzen A."/>
            <person name="Sullivan W."/>
            <person name="Andreopoulos W.B."/>
            <person name="Clum A."/>
            <person name="Lindquist E."/>
            <person name="Daum C."/>
            <person name="Ramamoorthy G.K."/>
            <person name="Gryganskyi A."/>
            <person name="Culley D."/>
            <person name="Magnuson J.K."/>
            <person name="James T.Y."/>
            <person name="O'Malley M.A."/>
            <person name="Stajich J.E."/>
            <person name="Spatafora J.W."/>
            <person name="Visel A."/>
            <person name="Grigoriev I.V."/>
        </authorList>
    </citation>
    <scope>NUCLEOTIDE SEQUENCE [LARGE SCALE GENOMIC DNA]</scope>
    <source>
        <strain evidence="1 2">62-1032</strain>
    </source>
</reference>
<comment type="caution">
    <text evidence="1">The sequence shown here is derived from an EMBL/GenBank/DDBJ whole genome shotgun (WGS) entry which is preliminary data.</text>
</comment>
<dbReference type="InParanoid" id="A0A1Y2DFE0"/>
<proteinExistence type="predicted"/>
<protein>
    <submittedName>
        <fullName evidence="1">Uncharacterized protein</fullName>
    </submittedName>
</protein>
<evidence type="ECO:0000313" key="1">
    <source>
        <dbReference type="EMBL" id="ORY57992.1"/>
    </source>
</evidence>